<sequence>MEFHKGFWTASLGIVGLMGGLGYVDHVRSSQFMDNEAALLADADRHCLPASGVVTPGAFAPGVFSASTFSGERTCADRKRYAVKSSPSAPAGGMMAGPDGAASAARKTTPGDGMTGEGTTTGDSATVADEQTGNAHKGAGAQKGTGEKKNAGADQAAHVAAKRRTQAAENFRALQEARDYRVLFESLLAHPNDVSGFYASYILNACGEIRWAHEHDTHTVLPPTSSQQEEARQLMSARCASFAENELPWNRQPPLDRDPRLVESYLGWPKPGTGLNMPFSPEDRAPEQQAILAVQDPIVLEAYGVPKPPEDRTRYPWVPAWGSDSDSAKGTTWVRAWYSAMCEATKAPCGRGDRFVLARCAQDGYCVDSRQQLMRDEVLADEGEAEARRFDALVAGFVEAYRQR</sequence>
<feature type="compositionally biased region" description="Low complexity" evidence="1">
    <location>
        <begin position="85"/>
        <end position="122"/>
    </location>
</feature>
<proteinExistence type="predicted"/>
<organism evidence="3 4">
    <name type="scientific">Lautropia dentalis</name>
    <dbReference type="NCBI Taxonomy" id="2490857"/>
    <lineage>
        <taxon>Bacteria</taxon>
        <taxon>Pseudomonadati</taxon>
        <taxon>Pseudomonadota</taxon>
        <taxon>Betaproteobacteria</taxon>
        <taxon>Burkholderiales</taxon>
        <taxon>Burkholderiaceae</taxon>
        <taxon>Lautropia</taxon>
    </lineage>
</organism>
<evidence type="ECO:0000256" key="2">
    <source>
        <dbReference type="SAM" id="Phobius"/>
    </source>
</evidence>
<dbReference type="EMBL" id="RRUE01000002">
    <property type="protein sequence ID" value="RRN43493.1"/>
    <property type="molecule type" value="Genomic_DNA"/>
</dbReference>
<reference evidence="3 4" key="1">
    <citation type="submission" date="2018-11" db="EMBL/GenBank/DDBJ databases">
        <title>Genome sequencing of Lautropia sp. KCOM 2505 (= ChDC F240).</title>
        <authorList>
            <person name="Kook J.-K."/>
            <person name="Park S.-N."/>
            <person name="Lim Y.K."/>
        </authorList>
    </citation>
    <scope>NUCLEOTIDE SEQUENCE [LARGE SCALE GENOMIC DNA]</scope>
    <source>
        <strain evidence="3 4">KCOM 2505</strain>
    </source>
</reference>
<evidence type="ECO:0000313" key="4">
    <source>
        <dbReference type="Proteomes" id="UP000270261"/>
    </source>
</evidence>
<keyword evidence="4" id="KW-1185">Reference proteome</keyword>
<name>A0A426FLB0_9BURK</name>
<feature type="transmembrane region" description="Helical" evidence="2">
    <location>
        <begin position="6"/>
        <end position="24"/>
    </location>
</feature>
<dbReference type="RefSeq" id="WP_125095704.1">
    <property type="nucleotide sequence ID" value="NZ_RRUE01000002.1"/>
</dbReference>
<protein>
    <submittedName>
        <fullName evidence="3">Uncharacterized protein</fullName>
    </submittedName>
</protein>
<keyword evidence="2" id="KW-0472">Membrane</keyword>
<gene>
    <name evidence="3" type="ORF">EHV23_08525</name>
</gene>
<feature type="region of interest" description="Disordered" evidence="1">
    <location>
        <begin position="81"/>
        <end position="163"/>
    </location>
</feature>
<evidence type="ECO:0000256" key="1">
    <source>
        <dbReference type="SAM" id="MobiDB-lite"/>
    </source>
</evidence>
<accession>A0A426FLB0</accession>
<comment type="caution">
    <text evidence="3">The sequence shown here is derived from an EMBL/GenBank/DDBJ whole genome shotgun (WGS) entry which is preliminary data.</text>
</comment>
<evidence type="ECO:0000313" key="3">
    <source>
        <dbReference type="EMBL" id="RRN43493.1"/>
    </source>
</evidence>
<dbReference type="AlphaFoldDB" id="A0A426FLB0"/>
<dbReference type="Proteomes" id="UP000270261">
    <property type="component" value="Unassembled WGS sequence"/>
</dbReference>
<keyword evidence="2" id="KW-0812">Transmembrane</keyword>
<keyword evidence="2" id="KW-1133">Transmembrane helix</keyword>